<keyword evidence="3" id="KW-0695">RNA-directed DNA polymerase</keyword>
<dbReference type="GO" id="GO:0003964">
    <property type="term" value="F:RNA-directed DNA polymerase activity"/>
    <property type="evidence" value="ECO:0007669"/>
    <property type="project" value="UniProtKB-KW"/>
</dbReference>
<dbReference type="AlphaFoldDB" id="A0A6L2M5L2"/>
<dbReference type="GO" id="GO:0003676">
    <property type="term" value="F:nucleic acid binding"/>
    <property type="evidence" value="ECO:0007669"/>
    <property type="project" value="InterPro"/>
</dbReference>
<dbReference type="Gene3D" id="3.30.420.10">
    <property type="entry name" value="Ribonuclease H-like superfamily/Ribonuclease H"/>
    <property type="match status" value="1"/>
</dbReference>
<dbReference type="EMBL" id="BKCJ010005839">
    <property type="protein sequence ID" value="GEU68920.1"/>
    <property type="molecule type" value="Genomic_DNA"/>
</dbReference>
<dbReference type="SUPFAM" id="SSF56672">
    <property type="entry name" value="DNA/RNA polymerases"/>
    <property type="match status" value="1"/>
</dbReference>
<dbReference type="InterPro" id="IPR041577">
    <property type="entry name" value="RT_RNaseH_2"/>
</dbReference>
<proteinExistence type="predicted"/>
<feature type="domain" description="Reverse transcriptase/retrotransposon-derived protein RNase H-like" evidence="2">
    <location>
        <begin position="478"/>
        <end position="540"/>
    </location>
</feature>
<dbReference type="InterPro" id="IPR043502">
    <property type="entry name" value="DNA/RNA_pol_sf"/>
</dbReference>
<dbReference type="InterPro" id="IPR036397">
    <property type="entry name" value="RNaseH_sf"/>
</dbReference>
<gene>
    <name evidence="3" type="ORF">Tci_040898</name>
</gene>
<organism evidence="3">
    <name type="scientific">Tanacetum cinerariifolium</name>
    <name type="common">Dalmatian daisy</name>
    <name type="synonym">Chrysanthemum cinerariifolium</name>
    <dbReference type="NCBI Taxonomy" id="118510"/>
    <lineage>
        <taxon>Eukaryota</taxon>
        <taxon>Viridiplantae</taxon>
        <taxon>Streptophyta</taxon>
        <taxon>Embryophyta</taxon>
        <taxon>Tracheophyta</taxon>
        <taxon>Spermatophyta</taxon>
        <taxon>Magnoliopsida</taxon>
        <taxon>eudicotyledons</taxon>
        <taxon>Gunneridae</taxon>
        <taxon>Pentapetalae</taxon>
        <taxon>asterids</taxon>
        <taxon>campanulids</taxon>
        <taxon>Asterales</taxon>
        <taxon>Asteraceae</taxon>
        <taxon>Asteroideae</taxon>
        <taxon>Anthemideae</taxon>
        <taxon>Anthemidinae</taxon>
        <taxon>Tanacetum</taxon>
    </lineage>
</organism>
<dbReference type="Gene3D" id="3.30.70.270">
    <property type="match status" value="1"/>
</dbReference>
<evidence type="ECO:0000313" key="3">
    <source>
        <dbReference type="EMBL" id="GEU68920.1"/>
    </source>
</evidence>
<dbReference type="PANTHER" id="PTHR37984:SF5">
    <property type="entry name" value="PROTEIN NYNRIN-LIKE"/>
    <property type="match status" value="1"/>
</dbReference>
<evidence type="ECO:0000256" key="1">
    <source>
        <dbReference type="ARBA" id="ARBA00023268"/>
    </source>
</evidence>
<comment type="caution">
    <text evidence="3">The sequence shown here is derived from an EMBL/GenBank/DDBJ whole genome shotgun (WGS) entry which is preliminary data.</text>
</comment>
<dbReference type="Pfam" id="PF17919">
    <property type="entry name" value="RT_RNaseH_2"/>
    <property type="match status" value="1"/>
</dbReference>
<protein>
    <submittedName>
        <fullName evidence="3">Reverse transcriptase domain-containing protein</fullName>
    </submittedName>
</protein>
<evidence type="ECO:0000259" key="2">
    <source>
        <dbReference type="Pfam" id="PF17919"/>
    </source>
</evidence>
<name>A0A6L2M5L2_TANCI</name>
<keyword evidence="3" id="KW-0548">Nucleotidyltransferase</keyword>
<reference evidence="3" key="1">
    <citation type="journal article" date="2019" name="Sci. Rep.">
        <title>Draft genome of Tanacetum cinerariifolium, the natural source of mosquito coil.</title>
        <authorList>
            <person name="Yamashiro T."/>
            <person name="Shiraishi A."/>
            <person name="Satake H."/>
            <person name="Nakayama K."/>
        </authorList>
    </citation>
    <scope>NUCLEOTIDE SEQUENCE</scope>
</reference>
<dbReference type="InterPro" id="IPR043128">
    <property type="entry name" value="Rev_trsase/Diguanyl_cyclase"/>
</dbReference>
<sequence>MIKAVDTKCETCGGPHSFIECPAVGGYTHENAYATASNYISGGTSSLPSNTILSPQEDLKAITTRSGDTLAGPSVSPYSSSFKKVDREPETIIDQVLTKSTNNVPPLVVQLSPTCTSFSTNSSSKMPELMKDTAQPSTKNIQPPGAQKQNLIYEPVVNPKPKPTIPYQSRVNKQKLYEKEDNLALKFVEIFRNLHFELSFADALLHMPKFALMFKSLLNNKEKLFDLALTLVNENCSVVNLKKLPEKLGDLGKRPCLRTRHTLIDVFGEELTLRVDDEAITFKVLGFSDNSKSGNPTTISDPIIALFSPSLTPFEGGDFILEEIEDYLTSESIPPGIDDTDLDLEGDIHLLEELLNNDPSLSPLPPKEINIEEIKTIKSSIDEPSKLELKELPSHLDYAYLEGIDKLPVIIAKDLKNNEKEALLKVSYKRAIVWKIFDIKGIDPPFCTHKILMEDDFKPTISRPMTHLLEKETPFVFSKDCIDAFKTLKKKLTKASILVVPDWKLPFKLMCDASDFPIGAVLRQGPTEGHNGANFIAKKVFDAGFFWPTIYQDAHDLVTRCLKGILKRTVGENRASWSEKLDHALWAFRTAYKTPIGCTPYKLVYGKSCHMPIELEHKAYELNEFRDQAYENSLIYKEKPKKLHDSKIKNHIFNVGD</sequence>
<accession>A0A6L2M5L2</accession>
<keyword evidence="1" id="KW-0511">Multifunctional enzyme</keyword>
<dbReference type="PANTHER" id="PTHR37984">
    <property type="entry name" value="PROTEIN CBG26694"/>
    <property type="match status" value="1"/>
</dbReference>
<keyword evidence="3" id="KW-0808">Transferase</keyword>
<dbReference type="InterPro" id="IPR050951">
    <property type="entry name" value="Retrovirus_Pol_polyprotein"/>
</dbReference>